<dbReference type="Pfam" id="PF07282">
    <property type="entry name" value="Cas12f1-like_TNB"/>
    <property type="match status" value="1"/>
</dbReference>
<feature type="domain" description="Cas12f1-like TNB" evidence="4">
    <location>
        <begin position="57"/>
        <end position="116"/>
    </location>
</feature>
<evidence type="ECO:0000256" key="3">
    <source>
        <dbReference type="ARBA" id="ARBA00023125"/>
    </source>
</evidence>
<evidence type="ECO:0000259" key="5">
    <source>
        <dbReference type="Pfam" id="PF12323"/>
    </source>
</evidence>
<dbReference type="InterPro" id="IPR021027">
    <property type="entry name" value="Transposase_put_HTH"/>
</dbReference>
<evidence type="ECO:0000313" key="7">
    <source>
        <dbReference type="Proteomes" id="UP000053326"/>
    </source>
</evidence>
<sequence>MLVNKAYRYELKPNKRQLILLKKHAGCARFAWNWGLAERKRIWEEEERSTNAIELHCKLEYKTKWYGSRLAVVPRFFPSSRRCSECGYVLPELKLSTRRWVCPECGAVHDRDINGA</sequence>
<comment type="caution">
    <text evidence="6">The sequence shown here is derived from an EMBL/GenBank/DDBJ whole genome shotgun (WGS) entry which is preliminary data.</text>
</comment>
<dbReference type="Proteomes" id="UP000053326">
    <property type="component" value="Unassembled WGS sequence"/>
</dbReference>
<reference evidence="7" key="1">
    <citation type="journal article" date="2015" name="MBio">
        <title>Genome-Resolved Metagenomic Analysis Reveals Roles for Candidate Phyla and Other Microbial Community Members in Biogeochemical Transformations in Oil Reservoirs.</title>
        <authorList>
            <person name="Hu P."/>
            <person name="Tom L."/>
            <person name="Singh A."/>
            <person name="Thomas B.C."/>
            <person name="Baker B.J."/>
            <person name="Piceno Y.M."/>
            <person name="Andersen G.L."/>
            <person name="Banfield J.F."/>
        </authorList>
    </citation>
    <scope>NUCLEOTIDE SEQUENCE [LARGE SCALE GENOMIC DNA]</scope>
</reference>
<evidence type="ECO:0000256" key="2">
    <source>
        <dbReference type="ARBA" id="ARBA00022833"/>
    </source>
</evidence>
<dbReference type="PATRIC" id="fig|85874.4.peg.811"/>
<keyword evidence="1" id="KW-0479">Metal-binding</keyword>
<name>A0A117LB49_9THEO</name>
<organism evidence="6 7">
    <name type="scientific">Thermacetogenium phaeum</name>
    <dbReference type="NCBI Taxonomy" id="85874"/>
    <lineage>
        <taxon>Bacteria</taxon>
        <taxon>Bacillati</taxon>
        <taxon>Bacillota</taxon>
        <taxon>Clostridia</taxon>
        <taxon>Thermoanaerobacterales</taxon>
        <taxon>Thermoanaerobacteraceae</taxon>
        <taxon>Thermacetogenium</taxon>
    </lineage>
</organism>
<evidence type="ECO:0000259" key="4">
    <source>
        <dbReference type="Pfam" id="PF07282"/>
    </source>
</evidence>
<dbReference type="AlphaFoldDB" id="A0A117LB49"/>
<gene>
    <name evidence="6" type="ORF">XD66_1317</name>
</gene>
<evidence type="ECO:0000313" key="6">
    <source>
        <dbReference type="EMBL" id="KUK35976.1"/>
    </source>
</evidence>
<protein>
    <submittedName>
        <fullName evidence="6">Putative transposase</fullName>
    </submittedName>
</protein>
<keyword evidence="3" id="KW-0238">DNA-binding</keyword>
<feature type="domain" description="Transposase putative helix-turn-helix" evidence="5">
    <location>
        <begin position="1"/>
        <end position="47"/>
    </location>
</feature>
<keyword evidence="2" id="KW-0862">Zinc</keyword>
<dbReference type="InterPro" id="IPR010095">
    <property type="entry name" value="Cas12f1-like_TNB"/>
</dbReference>
<accession>A0A117LB49</accession>
<dbReference type="GO" id="GO:0003677">
    <property type="term" value="F:DNA binding"/>
    <property type="evidence" value="ECO:0007669"/>
    <property type="project" value="UniProtKB-KW"/>
</dbReference>
<dbReference type="Pfam" id="PF12323">
    <property type="entry name" value="HTH_OrfB_IS605"/>
    <property type="match status" value="1"/>
</dbReference>
<proteinExistence type="predicted"/>
<dbReference type="GO" id="GO:0046872">
    <property type="term" value="F:metal ion binding"/>
    <property type="evidence" value="ECO:0007669"/>
    <property type="project" value="UniProtKB-KW"/>
</dbReference>
<dbReference type="EMBL" id="LGFO01000199">
    <property type="protein sequence ID" value="KUK35976.1"/>
    <property type="molecule type" value="Genomic_DNA"/>
</dbReference>
<evidence type="ECO:0000256" key="1">
    <source>
        <dbReference type="ARBA" id="ARBA00022723"/>
    </source>
</evidence>